<organism evidence="21">
    <name type="scientific">Quadristernoseta cf. longigynium XFX-2019</name>
    <dbReference type="NCBI Taxonomy" id="2695872"/>
    <lineage>
        <taxon>Eukaryota</taxon>
        <taxon>Metazoa</taxon>
        <taxon>Ecdysozoa</taxon>
        <taxon>Arthropoda</taxon>
        <taxon>Chelicerata</taxon>
        <taxon>Arachnida</taxon>
        <taxon>Acari</taxon>
        <taxon>Parasitiformes</taxon>
        <taxon>Mesostigmata</taxon>
        <taxon>Antennophorina</taxon>
        <taxon>Celaenopsoidea</taxon>
        <taxon>Diplogyniidae</taxon>
        <taxon>Quadristernoseta</taxon>
    </lineage>
</organism>
<feature type="transmembrane region" description="Helical" evidence="18">
    <location>
        <begin position="265"/>
        <end position="283"/>
    </location>
</feature>
<feature type="transmembrane region" description="Helical" evidence="18">
    <location>
        <begin position="85"/>
        <end position="102"/>
    </location>
</feature>
<evidence type="ECO:0000256" key="2">
    <source>
        <dbReference type="ARBA" id="ARBA00004448"/>
    </source>
</evidence>
<keyword evidence="10" id="KW-0249">Electron transport</keyword>
<evidence type="ECO:0000256" key="13">
    <source>
        <dbReference type="ARBA" id="ARBA00023075"/>
    </source>
</evidence>
<dbReference type="InterPro" id="IPR001750">
    <property type="entry name" value="ND/Mrp_TM"/>
</dbReference>
<comment type="function">
    <text evidence="1">Core subunit of the mitochondrial membrane respiratory chain NADH dehydrogenase (Complex I) that is believed to belong to the minimal assembly required for catalysis. Complex I functions in the transfer of electrons from NADH to the respiratory chain. The immediate electron acceptor for the enzyme is believed to be ubiquinone.</text>
</comment>
<evidence type="ECO:0000259" key="20">
    <source>
        <dbReference type="Pfam" id="PF06455"/>
    </source>
</evidence>
<dbReference type="PANTHER" id="PTHR42829:SF2">
    <property type="entry name" value="NADH-UBIQUINONE OXIDOREDUCTASE CHAIN 5"/>
    <property type="match status" value="1"/>
</dbReference>
<dbReference type="GO" id="GO:0008137">
    <property type="term" value="F:NADH dehydrogenase (ubiquinone) activity"/>
    <property type="evidence" value="ECO:0007669"/>
    <property type="project" value="UniProtKB-EC"/>
</dbReference>
<feature type="domain" description="NADH:quinone oxidoreductase/Mrp antiporter transmembrane" evidence="19">
    <location>
        <begin position="104"/>
        <end position="380"/>
    </location>
</feature>
<feature type="transmembrane region" description="Helical" evidence="18">
    <location>
        <begin position="173"/>
        <end position="198"/>
    </location>
</feature>
<feature type="transmembrane region" description="Helical" evidence="18">
    <location>
        <begin position="450"/>
        <end position="475"/>
    </location>
</feature>
<gene>
    <name evidence="21" type="primary">nad5</name>
</gene>
<evidence type="ECO:0000256" key="5">
    <source>
        <dbReference type="ARBA" id="ARBA00022448"/>
    </source>
</evidence>
<keyword evidence="12" id="KW-0520">NAD</keyword>
<feature type="domain" description="NADH dehydrogenase subunit 5 C-terminal" evidence="20">
    <location>
        <begin position="386"/>
        <end position="558"/>
    </location>
</feature>
<feature type="transmembrane region" description="Helical" evidence="18">
    <location>
        <begin position="414"/>
        <end position="438"/>
    </location>
</feature>
<feature type="transmembrane region" description="Helical" evidence="18">
    <location>
        <begin position="542"/>
        <end position="557"/>
    </location>
</feature>
<keyword evidence="8" id="KW-0999">Mitochondrion inner membrane</keyword>
<keyword evidence="7 18" id="KW-0812">Transmembrane</keyword>
<comment type="subcellular location">
    <subcellularLocation>
        <location evidence="2">Mitochondrion inner membrane</location>
        <topology evidence="2">Multi-pass membrane protein</topology>
    </subcellularLocation>
</comment>
<feature type="transmembrane region" description="Helical" evidence="18">
    <location>
        <begin position="210"/>
        <end position="230"/>
    </location>
</feature>
<dbReference type="Pfam" id="PF00361">
    <property type="entry name" value="Proton_antipo_M"/>
    <property type="match status" value="1"/>
</dbReference>
<feature type="transmembrane region" description="Helical" evidence="18">
    <location>
        <begin position="236"/>
        <end position="258"/>
    </location>
</feature>
<keyword evidence="11 18" id="KW-1133">Transmembrane helix</keyword>
<evidence type="ECO:0000256" key="8">
    <source>
        <dbReference type="ARBA" id="ARBA00022792"/>
    </source>
</evidence>
<accession>A0A6B9WFH4</accession>
<dbReference type="PRINTS" id="PR01434">
    <property type="entry name" value="NADHDHGNASE5"/>
</dbReference>
<comment type="catalytic activity">
    <reaction evidence="17">
        <text>a ubiquinone + NADH + 5 H(+)(in) = a ubiquinol + NAD(+) + 4 H(+)(out)</text>
        <dbReference type="Rhea" id="RHEA:29091"/>
        <dbReference type="Rhea" id="RHEA-COMP:9565"/>
        <dbReference type="Rhea" id="RHEA-COMP:9566"/>
        <dbReference type="ChEBI" id="CHEBI:15378"/>
        <dbReference type="ChEBI" id="CHEBI:16389"/>
        <dbReference type="ChEBI" id="CHEBI:17976"/>
        <dbReference type="ChEBI" id="CHEBI:57540"/>
        <dbReference type="ChEBI" id="CHEBI:57945"/>
        <dbReference type="EC" id="7.1.1.2"/>
    </reaction>
</comment>
<evidence type="ECO:0000256" key="17">
    <source>
        <dbReference type="ARBA" id="ARBA00049551"/>
    </source>
</evidence>
<reference evidence="21" key="1">
    <citation type="journal article" date="2019" name="Zool. Scr.">
        <title>Mitochondrial genome reorganization characterizes various lineages of mesostigmatid mites (Acari: Parasitiformes).</title>
        <authorList>
            <person name="Li W.-N."/>
            <person name="Shao R."/>
            <person name="Zhang Q."/>
            <person name="Deng W."/>
            <person name="Xue X.-F."/>
        </authorList>
    </citation>
    <scope>NUCLEOTIDE SEQUENCE</scope>
</reference>
<evidence type="ECO:0000256" key="12">
    <source>
        <dbReference type="ARBA" id="ARBA00023027"/>
    </source>
</evidence>
<feature type="transmembrane region" description="Helical" evidence="18">
    <location>
        <begin position="289"/>
        <end position="311"/>
    </location>
</feature>
<evidence type="ECO:0000256" key="14">
    <source>
        <dbReference type="ARBA" id="ARBA00023128"/>
    </source>
</evidence>
<dbReference type="PANTHER" id="PTHR42829">
    <property type="entry name" value="NADH-UBIQUINONE OXIDOREDUCTASE CHAIN 5"/>
    <property type="match status" value="1"/>
</dbReference>
<feature type="transmembrane region" description="Helical" evidence="18">
    <location>
        <begin position="481"/>
        <end position="500"/>
    </location>
</feature>
<dbReference type="GO" id="GO:0042773">
    <property type="term" value="P:ATP synthesis coupled electron transport"/>
    <property type="evidence" value="ECO:0007669"/>
    <property type="project" value="InterPro"/>
</dbReference>
<evidence type="ECO:0000256" key="15">
    <source>
        <dbReference type="ARBA" id="ARBA00023136"/>
    </source>
</evidence>
<keyword evidence="15 18" id="KW-0472">Membrane</keyword>
<protein>
    <recommendedName>
        <fullName evidence="4">NADH-ubiquinone oxidoreductase chain 5</fullName>
        <ecNumber evidence="3">7.1.1.2</ecNumber>
    </recommendedName>
    <alternativeName>
        <fullName evidence="16">NADH dehydrogenase subunit 5</fullName>
    </alternativeName>
</protein>
<feature type="transmembrane region" description="Helical" evidence="18">
    <location>
        <begin position="332"/>
        <end position="354"/>
    </location>
</feature>
<evidence type="ECO:0000256" key="10">
    <source>
        <dbReference type="ARBA" id="ARBA00022982"/>
    </source>
</evidence>
<keyword evidence="5" id="KW-0813">Transport</keyword>
<feature type="transmembrane region" description="Helical" evidence="18">
    <location>
        <begin position="50"/>
        <end position="73"/>
    </location>
</feature>
<feature type="transmembrane region" description="Helical" evidence="18">
    <location>
        <begin position="366"/>
        <end position="386"/>
    </location>
</feature>
<evidence type="ECO:0000256" key="18">
    <source>
        <dbReference type="SAM" id="Phobius"/>
    </source>
</evidence>
<keyword evidence="14 21" id="KW-0496">Mitochondrion</keyword>
<evidence type="ECO:0000256" key="4">
    <source>
        <dbReference type="ARBA" id="ARBA00021096"/>
    </source>
</evidence>
<dbReference type="Pfam" id="PF06455">
    <property type="entry name" value="NADH5_C"/>
    <property type="match status" value="1"/>
</dbReference>
<dbReference type="InterPro" id="IPR010934">
    <property type="entry name" value="NADH_DH_su5_C"/>
</dbReference>
<evidence type="ECO:0000256" key="6">
    <source>
        <dbReference type="ARBA" id="ARBA00022660"/>
    </source>
</evidence>
<evidence type="ECO:0000256" key="9">
    <source>
        <dbReference type="ARBA" id="ARBA00022967"/>
    </source>
</evidence>
<geneLocation type="mitochondrion" evidence="21"/>
<dbReference type="InterPro" id="IPR003945">
    <property type="entry name" value="NU5C-like"/>
</dbReference>
<evidence type="ECO:0000256" key="7">
    <source>
        <dbReference type="ARBA" id="ARBA00022692"/>
    </source>
</evidence>
<keyword evidence="9" id="KW-1278">Translocase</keyword>
<feature type="transmembrane region" description="Helical" evidence="18">
    <location>
        <begin position="391"/>
        <end position="408"/>
    </location>
</feature>
<proteinExistence type="predicted"/>
<dbReference type="EMBL" id="MK270522">
    <property type="protein sequence ID" value="QHQ98477.1"/>
    <property type="molecule type" value="Genomic_DNA"/>
</dbReference>
<dbReference type="AlphaFoldDB" id="A0A6B9WFH4"/>
<keyword evidence="6" id="KW-0679">Respiratory chain</keyword>
<name>A0A6B9WFH4_9ACAR</name>
<sequence>MFKMWGMILFFLGFFMLFLSMYMVMSGFKYIVEFLLLEMMGMDLKIYFYFDWMSCSFVGVVLFISSMVLWYSHCYMGLDPLSEKFCYMVLLFVMSMVLMILGGNMFMILLGWDGLGLVSYLLVIYYQNVNSNSAGMITVLTNRIGDVGMILGLVLFLNMMSWDFYIMEMSNNYMFIVMLFVIFGALTKSAQMPFSAWLPAAMAAPTPVSALVHSSTLVTAGVYLIIRFSYYFNGGVFSISLLYISVMTTIMSGFGASFEMDFKKVIALSTLSQLGVMMMILSFGFYELAYYHLVIHAIFKAMLFLCAGVIIHGSFDFQDFRYLGMYYCMSPYISGMIGLGNLALAGFPFMSGFYSKDLILEVVYGFNVNIFLFICILLSVVCTVLYSLRMMYYIIWMSILKFHCYFYIEEKDMNYPIMLMGIMVVILGSIYSWMFMFYPMFINLMLWMKLMNLFMVFMGLWAFYNFFFFFSGGVYSNYMNFYGGMWYMPIISSGMFMKMFNYMDFFVKNVEQGWYEELGTQGVGYNFNSLADNFISFQGVKLQYYLIFVVIFLFILIL</sequence>
<evidence type="ECO:0000256" key="16">
    <source>
        <dbReference type="ARBA" id="ARBA00031027"/>
    </source>
</evidence>
<evidence type="ECO:0000256" key="11">
    <source>
        <dbReference type="ARBA" id="ARBA00022989"/>
    </source>
</evidence>
<dbReference type="EC" id="7.1.1.2" evidence="3"/>
<keyword evidence="13" id="KW-0830">Ubiquinone</keyword>
<dbReference type="GO" id="GO:0015990">
    <property type="term" value="P:electron transport coupled proton transport"/>
    <property type="evidence" value="ECO:0007669"/>
    <property type="project" value="TreeGrafter"/>
</dbReference>
<evidence type="ECO:0000256" key="1">
    <source>
        <dbReference type="ARBA" id="ARBA00003257"/>
    </source>
</evidence>
<evidence type="ECO:0000313" key="21">
    <source>
        <dbReference type="EMBL" id="QHQ98477.1"/>
    </source>
</evidence>
<evidence type="ECO:0000259" key="19">
    <source>
        <dbReference type="Pfam" id="PF00361"/>
    </source>
</evidence>
<evidence type="ECO:0000256" key="3">
    <source>
        <dbReference type="ARBA" id="ARBA00012944"/>
    </source>
</evidence>
<dbReference type="GO" id="GO:0003954">
    <property type="term" value="F:NADH dehydrogenase activity"/>
    <property type="evidence" value="ECO:0007669"/>
    <property type="project" value="TreeGrafter"/>
</dbReference>
<dbReference type="GO" id="GO:0005743">
    <property type="term" value="C:mitochondrial inner membrane"/>
    <property type="evidence" value="ECO:0007669"/>
    <property type="project" value="UniProtKB-SubCell"/>
</dbReference>